<dbReference type="PANTHER" id="PTHR21090:SF5">
    <property type="entry name" value="PENTAFUNCTIONAL AROM POLYPEPTIDE"/>
    <property type="match status" value="1"/>
</dbReference>
<dbReference type="RefSeq" id="WP_379874685.1">
    <property type="nucleotide sequence ID" value="NZ_JBHUIP010000003.1"/>
</dbReference>
<organism evidence="10 11">
    <name type="scientific">Lacibacterium aquatile</name>
    <dbReference type="NCBI Taxonomy" id="1168082"/>
    <lineage>
        <taxon>Bacteria</taxon>
        <taxon>Pseudomonadati</taxon>
        <taxon>Pseudomonadota</taxon>
        <taxon>Alphaproteobacteria</taxon>
        <taxon>Rhodospirillales</taxon>
        <taxon>Rhodospirillaceae</taxon>
    </lineage>
</organism>
<keyword evidence="4 7" id="KW-0808">Transferase</keyword>
<comment type="function">
    <text evidence="7">Catalyzes the transfer of the enolpyruvyl moiety of phosphoenolpyruvate (PEP) to the 5-hydroxyl of shikimate-3-phosphate (S3P) to produce enolpyruvyl shikimate-3-phosphate and inorganic phosphate.</text>
</comment>
<feature type="binding site" evidence="7">
    <location>
        <position position="31"/>
    </location>
    <ligand>
        <name>3-phosphoshikimate</name>
        <dbReference type="ChEBI" id="CHEBI:145989"/>
    </ligand>
</feature>
<evidence type="ECO:0000256" key="8">
    <source>
        <dbReference type="SAM" id="MobiDB-lite"/>
    </source>
</evidence>
<keyword evidence="5 7" id="KW-0057">Aromatic amino acid biosynthesis</keyword>
<evidence type="ECO:0000313" key="10">
    <source>
        <dbReference type="EMBL" id="MFD2261769.1"/>
    </source>
</evidence>
<dbReference type="PIRSF" id="PIRSF000505">
    <property type="entry name" value="EPSPS"/>
    <property type="match status" value="1"/>
</dbReference>
<evidence type="ECO:0000256" key="6">
    <source>
        <dbReference type="ARBA" id="ARBA00044633"/>
    </source>
</evidence>
<feature type="region of interest" description="Disordered" evidence="8">
    <location>
        <begin position="1"/>
        <end position="27"/>
    </location>
</feature>
<comment type="subcellular location">
    <subcellularLocation>
        <location evidence="7">Cytoplasm</location>
    </subcellularLocation>
</comment>
<feature type="binding site" evidence="7">
    <location>
        <position position="329"/>
    </location>
    <ligand>
        <name>3-phosphoshikimate</name>
        <dbReference type="ChEBI" id="CHEBI:145989"/>
    </ligand>
</feature>
<keyword evidence="3 7" id="KW-0028">Amino-acid biosynthesis</keyword>
<comment type="caution">
    <text evidence="10">The sequence shown here is derived from an EMBL/GenBank/DDBJ whole genome shotgun (WGS) entry which is preliminary data.</text>
</comment>
<comment type="pathway">
    <text evidence="1 7">Metabolic intermediate biosynthesis; chorismate biosynthesis; chorismate from D-erythrose 4-phosphate and phosphoenolpyruvate: step 6/7.</text>
</comment>
<dbReference type="GO" id="GO:0003866">
    <property type="term" value="F:3-phosphoshikimate 1-carboxyvinyltransferase activity"/>
    <property type="evidence" value="ECO:0007669"/>
    <property type="project" value="UniProtKB-EC"/>
</dbReference>
<dbReference type="NCBIfam" id="TIGR01356">
    <property type="entry name" value="aroA"/>
    <property type="match status" value="1"/>
</dbReference>
<evidence type="ECO:0000256" key="7">
    <source>
        <dbReference type="HAMAP-Rule" id="MF_00210"/>
    </source>
</evidence>
<evidence type="ECO:0000313" key="11">
    <source>
        <dbReference type="Proteomes" id="UP001597295"/>
    </source>
</evidence>
<accession>A0ABW5DLI4</accession>
<feature type="binding site" evidence="7">
    <location>
        <position position="177"/>
    </location>
    <ligand>
        <name>3-phosphoshikimate</name>
        <dbReference type="ChEBI" id="CHEBI:145989"/>
    </ligand>
</feature>
<dbReference type="PROSITE" id="PS00885">
    <property type="entry name" value="EPSP_SYNTHASE_2"/>
    <property type="match status" value="1"/>
</dbReference>
<evidence type="ECO:0000256" key="1">
    <source>
        <dbReference type="ARBA" id="ARBA00004811"/>
    </source>
</evidence>
<feature type="binding site" evidence="7">
    <location>
        <position position="179"/>
    </location>
    <ligand>
        <name>phosphoenolpyruvate</name>
        <dbReference type="ChEBI" id="CHEBI:58702"/>
    </ligand>
</feature>
<keyword evidence="11" id="KW-1185">Reference proteome</keyword>
<evidence type="ECO:0000256" key="4">
    <source>
        <dbReference type="ARBA" id="ARBA00022679"/>
    </source>
</evidence>
<dbReference type="InterPro" id="IPR001986">
    <property type="entry name" value="Enolpyruvate_Tfrase_dom"/>
</dbReference>
<protein>
    <recommendedName>
        <fullName evidence="7">3-phosphoshikimate 1-carboxyvinyltransferase</fullName>
        <ecNumber evidence="7">2.5.1.19</ecNumber>
    </recommendedName>
    <alternativeName>
        <fullName evidence="7">5-enolpyruvylshikimate-3-phosphate synthase</fullName>
        <shortName evidence="7">EPSP synthase</shortName>
        <shortName evidence="7">EPSPS</shortName>
    </alternativeName>
</protein>
<evidence type="ECO:0000256" key="2">
    <source>
        <dbReference type="ARBA" id="ARBA00009948"/>
    </source>
</evidence>
<comment type="caution">
    <text evidence="7">Lacks conserved residue(s) required for the propagation of feature annotation.</text>
</comment>
<dbReference type="InterPro" id="IPR036968">
    <property type="entry name" value="Enolpyruvate_Tfrase_sf"/>
</dbReference>
<dbReference type="Proteomes" id="UP001597295">
    <property type="component" value="Unassembled WGS sequence"/>
</dbReference>
<dbReference type="InterPro" id="IPR023193">
    <property type="entry name" value="EPSP_synthase_CS"/>
</dbReference>
<feature type="domain" description="Enolpyruvate transferase" evidence="9">
    <location>
        <begin position="20"/>
        <end position="436"/>
    </location>
</feature>
<evidence type="ECO:0000259" key="9">
    <source>
        <dbReference type="Pfam" id="PF00275"/>
    </source>
</evidence>
<reference evidence="11" key="1">
    <citation type="journal article" date="2019" name="Int. J. Syst. Evol. Microbiol.">
        <title>The Global Catalogue of Microorganisms (GCM) 10K type strain sequencing project: providing services to taxonomists for standard genome sequencing and annotation.</title>
        <authorList>
            <consortium name="The Broad Institute Genomics Platform"/>
            <consortium name="The Broad Institute Genome Sequencing Center for Infectious Disease"/>
            <person name="Wu L."/>
            <person name="Ma J."/>
        </authorList>
    </citation>
    <scope>NUCLEOTIDE SEQUENCE [LARGE SCALE GENOMIC DNA]</scope>
    <source>
        <strain evidence="11">CGMCC 1.19062</strain>
    </source>
</reference>
<keyword evidence="7" id="KW-0963">Cytoplasm</keyword>
<evidence type="ECO:0000256" key="5">
    <source>
        <dbReference type="ARBA" id="ARBA00023141"/>
    </source>
</evidence>
<feature type="binding site" evidence="7">
    <location>
        <position position="32"/>
    </location>
    <ligand>
        <name>3-phosphoshikimate</name>
        <dbReference type="ChEBI" id="CHEBI:145989"/>
    </ligand>
</feature>
<comment type="subunit">
    <text evidence="7">Monomer.</text>
</comment>
<gene>
    <name evidence="7 10" type="primary">aroA</name>
    <name evidence="10" type="ORF">ACFSM5_02645</name>
</gene>
<dbReference type="HAMAP" id="MF_00210">
    <property type="entry name" value="EPSP_synth"/>
    <property type="match status" value="1"/>
</dbReference>
<feature type="binding site" evidence="7">
    <location>
        <position position="31"/>
    </location>
    <ligand>
        <name>phosphoenolpyruvate</name>
        <dbReference type="ChEBI" id="CHEBI:58702"/>
    </ligand>
</feature>
<feature type="binding site" evidence="7">
    <location>
        <position position="179"/>
    </location>
    <ligand>
        <name>3-phosphoshikimate</name>
        <dbReference type="ChEBI" id="CHEBI:145989"/>
    </ligand>
</feature>
<dbReference type="PROSITE" id="PS00104">
    <property type="entry name" value="EPSP_SYNTHASE_1"/>
    <property type="match status" value="1"/>
</dbReference>
<dbReference type="PANTHER" id="PTHR21090">
    <property type="entry name" value="AROM/DEHYDROQUINATE SYNTHASE"/>
    <property type="match status" value="1"/>
</dbReference>
<feature type="binding site" evidence="7">
    <location>
        <position position="36"/>
    </location>
    <ligand>
        <name>3-phosphoshikimate</name>
        <dbReference type="ChEBI" id="CHEBI:145989"/>
    </ligand>
</feature>
<feature type="binding site" evidence="7">
    <location>
        <position position="360"/>
    </location>
    <ligand>
        <name>phosphoenolpyruvate</name>
        <dbReference type="ChEBI" id="CHEBI:58702"/>
    </ligand>
</feature>
<evidence type="ECO:0000256" key="3">
    <source>
        <dbReference type="ARBA" id="ARBA00022605"/>
    </source>
</evidence>
<dbReference type="Gene3D" id="3.65.10.10">
    <property type="entry name" value="Enolpyruvate transferase domain"/>
    <property type="match status" value="2"/>
</dbReference>
<comment type="similarity">
    <text evidence="2 7">Belongs to the EPSP synthase family.</text>
</comment>
<comment type="catalytic activity">
    <reaction evidence="6">
        <text>3-phosphoshikimate + phosphoenolpyruvate = 5-O-(1-carboxyvinyl)-3-phosphoshikimate + phosphate</text>
        <dbReference type="Rhea" id="RHEA:21256"/>
        <dbReference type="ChEBI" id="CHEBI:43474"/>
        <dbReference type="ChEBI" id="CHEBI:57701"/>
        <dbReference type="ChEBI" id="CHEBI:58702"/>
        <dbReference type="ChEBI" id="CHEBI:145989"/>
        <dbReference type="EC" id="2.5.1.19"/>
    </reaction>
    <physiologicalReaction direction="left-to-right" evidence="6">
        <dbReference type="Rhea" id="RHEA:21257"/>
    </physiologicalReaction>
</comment>
<dbReference type="InterPro" id="IPR013792">
    <property type="entry name" value="RNA3'P_cycl/enolpyr_Trfase_a/b"/>
</dbReference>
<dbReference type="Pfam" id="PF00275">
    <property type="entry name" value="EPSP_synthase"/>
    <property type="match status" value="1"/>
</dbReference>
<feature type="binding site" evidence="7">
    <location>
        <position position="104"/>
    </location>
    <ligand>
        <name>phosphoenolpyruvate</name>
        <dbReference type="ChEBI" id="CHEBI:58702"/>
    </ligand>
</feature>
<dbReference type="CDD" id="cd01556">
    <property type="entry name" value="EPSP_synthase"/>
    <property type="match status" value="1"/>
</dbReference>
<proteinExistence type="inferred from homology"/>
<feature type="active site" description="Proton acceptor" evidence="7">
    <location>
        <position position="329"/>
    </location>
</feature>
<sequence length="456" mass="47100">MTAAAHTPTARPMTASRSPALSGTLKVPGDKSISHRALMFGGLAIGETRITGLLEGEDVLSTAGAMRAMGAEITRHADGTWTAVGVGVGGLKEPDAPLDLGNAGTATRLLMGLVAAHPFTAFMTGDGSLRKRPMARVTVPLEKMGAQFVTRSGGRLPLAVQGSDTLTPIEYVLPVASAQVKSAILLAGLNTPGETSVIEPEPTRDHTERMLRHFGAEVRVEETAQGRKATIVGQPVLKAADVVVPGDPSSAAFPLVAASLVPGSDITIQGVGLNPLRAGIIDTLIEMGANISFENRRTEGGEPVADLRVRAAPLKGVVVPAERAPSMIDEYLVLAVAAACAEGVTEMRGLAELRVKESDRLAAIADGLAACGAKVEVEGDTCRVFGTGKPPKGGVTIAAKLDHRIAMAYLVLGLVSDEPVRIDDAATIDTSFPGFDKLMNGLGAKIVRETANGGPV</sequence>
<feature type="binding site" evidence="7">
    <location>
        <position position="404"/>
    </location>
    <ligand>
        <name>phosphoenolpyruvate</name>
        <dbReference type="ChEBI" id="CHEBI:58702"/>
    </ligand>
</feature>
<dbReference type="EMBL" id="JBHUIP010000003">
    <property type="protein sequence ID" value="MFD2261769.1"/>
    <property type="molecule type" value="Genomic_DNA"/>
</dbReference>
<dbReference type="InterPro" id="IPR006264">
    <property type="entry name" value="EPSP_synthase"/>
</dbReference>
<feature type="binding site" evidence="7">
    <location>
        <position position="132"/>
    </location>
    <ligand>
        <name>phosphoenolpyruvate</name>
        <dbReference type="ChEBI" id="CHEBI:58702"/>
    </ligand>
</feature>
<feature type="binding site" evidence="7">
    <location>
        <position position="356"/>
    </location>
    <ligand>
        <name>3-phosphoshikimate</name>
        <dbReference type="ChEBI" id="CHEBI:145989"/>
    </ligand>
</feature>
<dbReference type="SUPFAM" id="SSF55205">
    <property type="entry name" value="EPT/RTPC-like"/>
    <property type="match status" value="1"/>
</dbReference>
<dbReference type="EC" id="2.5.1.19" evidence="7"/>
<name>A0ABW5DLI4_9PROT</name>